<dbReference type="GO" id="GO:0004563">
    <property type="term" value="F:beta-N-acetylhexosaminidase activity"/>
    <property type="evidence" value="ECO:0007669"/>
    <property type="project" value="UniProtKB-EC"/>
</dbReference>
<name>A0AA40ZVB2_9BACT</name>
<dbReference type="PANTHER" id="PTHR22600">
    <property type="entry name" value="BETA-HEXOSAMINIDASE"/>
    <property type="match status" value="1"/>
</dbReference>
<evidence type="ECO:0000313" key="9">
    <source>
        <dbReference type="EMBL" id="MBM6858464.1"/>
    </source>
</evidence>
<dbReference type="PRINTS" id="PR00738">
    <property type="entry name" value="GLHYDRLASE20"/>
</dbReference>
<feature type="active site" description="Proton donor" evidence="6">
    <location>
        <position position="305"/>
    </location>
</feature>
<evidence type="ECO:0000256" key="5">
    <source>
        <dbReference type="ARBA" id="ARBA00023295"/>
    </source>
</evidence>
<dbReference type="EC" id="3.2.1.52" evidence="3"/>
<organism evidence="9 10">
    <name type="scientific">Caecibacteroides pullorum</name>
    <dbReference type="NCBI Taxonomy" id="2725562"/>
    <lineage>
        <taxon>Bacteria</taxon>
        <taxon>Pseudomonadati</taxon>
        <taxon>Bacteroidota</taxon>
        <taxon>Bacteroidia</taxon>
        <taxon>Bacteroidales</taxon>
        <taxon>Bacteroidaceae</taxon>
        <taxon>Caecibacteroides</taxon>
    </lineage>
</organism>
<protein>
    <recommendedName>
        <fullName evidence="3">beta-N-acetylhexosaminidase</fullName>
        <ecNumber evidence="3">3.2.1.52</ecNumber>
    </recommendedName>
</protein>
<dbReference type="SUPFAM" id="SSF55545">
    <property type="entry name" value="beta-N-acetylhexosaminidase-like domain"/>
    <property type="match status" value="1"/>
</dbReference>
<dbReference type="Pfam" id="PF02838">
    <property type="entry name" value="Glyco_hydro_20b"/>
    <property type="match status" value="1"/>
</dbReference>
<gene>
    <name evidence="9" type="ORF">H6D15_12780</name>
</gene>
<dbReference type="InterPro" id="IPR017853">
    <property type="entry name" value="GH"/>
</dbReference>
<evidence type="ECO:0000259" key="8">
    <source>
        <dbReference type="Pfam" id="PF02838"/>
    </source>
</evidence>
<dbReference type="PIRSF" id="PIRSF001093">
    <property type="entry name" value="B-hxosamndse_ab_euk"/>
    <property type="match status" value="1"/>
</dbReference>
<feature type="domain" description="Beta-hexosaminidase bacterial type N-terminal" evidence="8">
    <location>
        <begin position="5"/>
        <end position="127"/>
    </location>
</feature>
<feature type="domain" description="Glycoside hydrolase family 20 catalytic" evidence="7">
    <location>
        <begin position="130"/>
        <end position="478"/>
    </location>
</feature>
<dbReference type="SUPFAM" id="SSF51445">
    <property type="entry name" value="(Trans)glycosidases"/>
    <property type="match status" value="1"/>
</dbReference>
<evidence type="ECO:0000256" key="6">
    <source>
        <dbReference type="PIRSR" id="PIRSR625705-1"/>
    </source>
</evidence>
<dbReference type="InterPro" id="IPR015882">
    <property type="entry name" value="HEX_bac_N"/>
</dbReference>
<evidence type="ECO:0000256" key="1">
    <source>
        <dbReference type="ARBA" id="ARBA00001231"/>
    </source>
</evidence>
<evidence type="ECO:0000259" key="7">
    <source>
        <dbReference type="Pfam" id="PF00728"/>
    </source>
</evidence>
<accession>A0AA40ZVB2</accession>
<comment type="similarity">
    <text evidence="2">Belongs to the glycosyl hydrolase 20 family.</text>
</comment>
<evidence type="ECO:0000313" key="10">
    <source>
        <dbReference type="Proteomes" id="UP000698924"/>
    </source>
</evidence>
<reference evidence="9 10" key="1">
    <citation type="journal article" date="2021" name="Sci. Rep.">
        <title>The distribution of antibiotic resistance genes in chicken gut microbiota commensals.</title>
        <authorList>
            <person name="Juricova H."/>
            <person name="Matiasovicova J."/>
            <person name="Kubasova T."/>
            <person name="Cejkova D."/>
            <person name="Rychlik I."/>
        </authorList>
    </citation>
    <scope>NUCLEOTIDE SEQUENCE [LARGE SCALE GENOMIC DNA]</scope>
    <source>
        <strain evidence="9 10">An421</strain>
    </source>
</reference>
<sequence>MAETHRIIPAVQEMQVGRGALLLNSSVTVSYVAELENEATLLAKYLDEDFNIHLEKSVDIEGVIDLCIDTDFQSNSKEGYELVVSDEKVKITSSTAVGVFYGIQTLRQLIVKDKERWSIPEVYIKDYPVFSWRAFMLDEARAFKGKEVVFLLLDEMARLKMNVFHWHLTDDQGWRIEIKKYPRLTEIGAWRDSTQIGGYRGATYDGKRHGGFYTQEEIKEVVAYAAERHIMIVPEFEMPGHESAAIAAYPWLGTTGRQIDVPCRFGVQYEVMDVTSSRVQGFIEDVLDEVITIFPSPVIHIGGDEVKFDQWNASTSIQEYMTRQGIETPADLQIVFTNRISHLLQQKERRMMGWNDITGNKIHEYNTEADATAKEKLADGTIVQFWKGDLDLIEKTASQGYDIVNSYHYKTYLDYDYQKIPLEKAYEFDPVPEGLPKDLKKKILGLGCQMWGEEIMDNDKMYYQIFPRIAAYAECGWTLPGRKDYFSFLKPLKKLKMVWKTQGLMK</sequence>
<dbReference type="CDD" id="cd06563">
    <property type="entry name" value="GH20_chitobiase-like"/>
    <property type="match status" value="1"/>
</dbReference>
<dbReference type="Gene3D" id="3.20.20.80">
    <property type="entry name" value="Glycosidases"/>
    <property type="match status" value="1"/>
</dbReference>
<dbReference type="InterPro" id="IPR029018">
    <property type="entry name" value="Hex-like_dom2"/>
</dbReference>
<dbReference type="GO" id="GO:0005975">
    <property type="term" value="P:carbohydrate metabolic process"/>
    <property type="evidence" value="ECO:0007669"/>
    <property type="project" value="InterPro"/>
</dbReference>
<dbReference type="InterPro" id="IPR025705">
    <property type="entry name" value="Beta_hexosaminidase_sua/sub"/>
</dbReference>
<comment type="catalytic activity">
    <reaction evidence="1">
        <text>Hydrolysis of terminal non-reducing N-acetyl-D-hexosamine residues in N-acetyl-beta-D-hexosaminides.</text>
        <dbReference type="EC" id="3.2.1.52"/>
    </reaction>
</comment>
<dbReference type="Gene3D" id="3.30.379.10">
    <property type="entry name" value="Chitobiase/beta-hexosaminidase domain 2-like"/>
    <property type="match status" value="1"/>
</dbReference>
<proteinExistence type="inferred from homology"/>
<dbReference type="InterPro" id="IPR015883">
    <property type="entry name" value="Glyco_hydro_20_cat"/>
</dbReference>
<keyword evidence="10" id="KW-1185">Reference proteome</keyword>
<dbReference type="PANTHER" id="PTHR22600:SF57">
    <property type="entry name" value="BETA-N-ACETYLHEXOSAMINIDASE"/>
    <property type="match status" value="1"/>
</dbReference>
<dbReference type="AlphaFoldDB" id="A0AA40ZVB2"/>
<dbReference type="Proteomes" id="UP000698924">
    <property type="component" value="Unassembled WGS sequence"/>
</dbReference>
<keyword evidence="4" id="KW-0378">Hydrolase</keyword>
<dbReference type="GO" id="GO:0016020">
    <property type="term" value="C:membrane"/>
    <property type="evidence" value="ECO:0007669"/>
    <property type="project" value="TreeGrafter"/>
</dbReference>
<evidence type="ECO:0000256" key="2">
    <source>
        <dbReference type="ARBA" id="ARBA00006285"/>
    </source>
</evidence>
<dbReference type="Pfam" id="PF00728">
    <property type="entry name" value="Glyco_hydro_20"/>
    <property type="match status" value="1"/>
</dbReference>
<dbReference type="GO" id="GO:0030203">
    <property type="term" value="P:glycosaminoglycan metabolic process"/>
    <property type="evidence" value="ECO:0007669"/>
    <property type="project" value="TreeGrafter"/>
</dbReference>
<comment type="caution">
    <text evidence="9">The sequence shown here is derived from an EMBL/GenBank/DDBJ whole genome shotgun (WGS) entry which is preliminary data.</text>
</comment>
<keyword evidence="5" id="KW-0326">Glycosidase</keyword>
<evidence type="ECO:0000256" key="3">
    <source>
        <dbReference type="ARBA" id="ARBA00012663"/>
    </source>
</evidence>
<evidence type="ECO:0000256" key="4">
    <source>
        <dbReference type="ARBA" id="ARBA00022801"/>
    </source>
</evidence>
<dbReference type="EMBL" id="JACJMO010000026">
    <property type="protein sequence ID" value="MBM6858464.1"/>
    <property type="molecule type" value="Genomic_DNA"/>
</dbReference>